<gene>
    <name evidence="2" type="ORF">D0X99_18490</name>
</gene>
<dbReference type="EMBL" id="QXML01000012">
    <property type="protein sequence ID" value="RIW12781.1"/>
    <property type="molecule type" value="Genomic_DNA"/>
</dbReference>
<evidence type="ECO:0000313" key="3">
    <source>
        <dbReference type="Proteomes" id="UP000283522"/>
    </source>
</evidence>
<dbReference type="AlphaFoldDB" id="A0A418PN42"/>
<dbReference type="Proteomes" id="UP000283522">
    <property type="component" value="Unassembled WGS sequence"/>
</dbReference>
<comment type="caution">
    <text evidence="2">The sequence shown here is derived from an EMBL/GenBank/DDBJ whole genome shotgun (WGS) entry which is preliminary data.</text>
</comment>
<feature type="transmembrane region" description="Helical" evidence="1">
    <location>
        <begin position="12"/>
        <end position="37"/>
    </location>
</feature>
<keyword evidence="1" id="KW-0472">Membrane</keyword>
<organism evidence="2 3">
    <name type="scientific">Algoriphagus lacus</name>
    <dbReference type="NCBI Taxonomy" id="2056311"/>
    <lineage>
        <taxon>Bacteria</taxon>
        <taxon>Pseudomonadati</taxon>
        <taxon>Bacteroidota</taxon>
        <taxon>Cytophagia</taxon>
        <taxon>Cytophagales</taxon>
        <taxon>Cyclobacteriaceae</taxon>
        <taxon>Algoriphagus</taxon>
    </lineage>
</organism>
<accession>A0A418PN42</accession>
<proteinExistence type="predicted"/>
<feature type="transmembrane region" description="Helical" evidence="1">
    <location>
        <begin position="58"/>
        <end position="80"/>
    </location>
</feature>
<name>A0A418PN42_9BACT</name>
<keyword evidence="1" id="KW-0812">Transmembrane</keyword>
<keyword evidence="3" id="KW-1185">Reference proteome</keyword>
<sequence>MQHSILEIALRLTFIVISLLIIPSLLRIERVLFFKFLPNALSIRLTLKRQIKSMNRRFSSLLLLSSWILGISLICLFPPVSDYSPSDLDTGCITKECLPELNLKNSSRSRVAINLDGFMDFQSLTFDPWTPVFGSTEVLQVVFQRGVFAETFFDVKIYFRKFFENF</sequence>
<reference evidence="2 3" key="1">
    <citation type="submission" date="2018-09" db="EMBL/GenBank/DDBJ databases">
        <authorList>
            <person name="Wang X."/>
            <person name="Du Z."/>
        </authorList>
    </citation>
    <scope>NUCLEOTIDE SEQUENCE [LARGE SCALE GENOMIC DNA]</scope>
    <source>
        <strain evidence="2 3">N3</strain>
    </source>
</reference>
<keyword evidence="1" id="KW-1133">Transmembrane helix</keyword>
<protein>
    <submittedName>
        <fullName evidence="2">Uncharacterized protein</fullName>
    </submittedName>
</protein>
<evidence type="ECO:0000256" key="1">
    <source>
        <dbReference type="SAM" id="Phobius"/>
    </source>
</evidence>
<evidence type="ECO:0000313" key="2">
    <source>
        <dbReference type="EMBL" id="RIW12781.1"/>
    </source>
</evidence>